<dbReference type="Gene3D" id="3.40.50.1980">
    <property type="entry name" value="Nitrogenase molybdenum iron protein domain"/>
    <property type="match status" value="3"/>
</dbReference>
<dbReference type="SUPFAM" id="SSF53807">
    <property type="entry name" value="Helical backbone' metal receptor"/>
    <property type="match status" value="1"/>
</dbReference>
<keyword evidence="3" id="KW-1185">Reference proteome</keyword>
<proteinExistence type="predicted"/>
<dbReference type="STRING" id="1123291.SAMN04490355_10419"/>
<feature type="domain" description="Nitrogenase/oxidoreductase component 1" evidence="1">
    <location>
        <begin position="16"/>
        <end position="421"/>
    </location>
</feature>
<dbReference type="CDD" id="cd00316">
    <property type="entry name" value="Oxidoreductase_nitrogenase"/>
    <property type="match status" value="1"/>
</dbReference>
<dbReference type="RefSeq" id="WP_090940957.1">
    <property type="nucleotide sequence ID" value="NZ_FOTS01000041.1"/>
</dbReference>
<gene>
    <name evidence="2" type="ORF">SAMN04490355_10419</name>
</gene>
<dbReference type="GO" id="GO:0016491">
    <property type="term" value="F:oxidoreductase activity"/>
    <property type="evidence" value="ECO:0007669"/>
    <property type="project" value="InterPro"/>
</dbReference>
<evidence type="ECO:0000259" key="1">
    <source>
        <dbReference type="Pfam" id="PF00148"/>
    </source>
</evidence>
<accession>A0A1I4N4P1</accession>
<reference evidence="3" key="1">
    <citation type="submission" date="2016-10" db="EMBL/GenBank/DDBJ databases">
        <authorList>
            <person name="Varghese N."/>
            <person name="Submissions S."/>
        </authorList>
    </citation>
    <scope>NUCLEOTIDE SEQUENCE [LARGE SCALE GENOMIC DNA]</scope>
    <source>
        <strain evidence="3">DSM 13327</strain>
    </source>
</reference>
<dbReference type="Pfam" id="PF00148">
    <property type="entry name" value="Oxidored_nitro"/>
    <property type="match status" value="1"/>
</dbReference>
<evidence type="ECO:0000313" key="3">
    <source>
        <dbReference type="Proteomes" id="UP000199520"/>
    </source>
</evidence>
<sequence>MDKQAWDNVHTQFNSCALTGAAAFFAGIPDSAVVVNGPLWCYFYALRYIERACPTVGNRFYCTQPDNNAVIYGTEDCLMEILEVIREKSKPSVLFIENSCAISLIGDDVAGIAKQANLSCPVVSLDSGGIKGTFSEGYQAGAKAYFSKIPLQSRGEARPRTVNLLGCTLGYYNAANDIEEIKRLLALAGYQVLACPGAGSSTEEIAAMTKAELNIVIHEELGDGIAQYLQKEYGMPYLSLLPPYGMEGSMRWLRTIGQIMWMSDASFAPVLQEIDDLSKKMDGAILDMQRIWGDLWFDQTLIAATSSIALGIAEALRLEWIDTGFLSVILQNGILSNAVPDCIDRILSGQGDSQAIESQLAGLTGGLLLGSSNEKALLQQKAVPNVLCQNIALPVYDEIILSTRPFMGIRGACHMNERLWNQYISRCQQGV</sequence>
<dbReference type="OrthoDB" id="9767044at2"/>
<dbReference type="InterPro" id="IPR049939">
    <property type="entry name" value="NifE-like"/>
</dbReference>
<dbReference type="PANTHER" id="PTHR42956">
    <property type="entry name" value="NITROGENASE IRON-MOLYBDENUM COFACTOR BIOSYNTHESIS PROTEIN NIFE"/>
    <property type="match status" value="1"/>
</dbReference>
<organism evidence="2 3">
    <name type="scientific">Pelosinus propionicus DSM 13327</name>
    <dbReference type="NCBI Taxonomy" id="1123291"/>
    <lineage>
        <taxon>Bacteria</taxon>
        <taxon>Bacillati</taxon>
        <taxon>Bacillota</taxon>
        <taxon>Negativicutes</taxon>
        <taxon>Selenomonadales</taxon>
        <taxon>Sporomusaceae</taxon>
        <taxon>Pelosinus</taxon>
    </lineage>
</organism>
<name>A0A1I4N4P1_9FIRM</name>
<dbReference type="Proteomes" id="UP000199520">
    <property type="component" value="Unassembled WGS sequence"/>
</dbReference>
<dbReference type="EMBL" id="FOTS01000041">
    <property type="protein sequence ID" value="SFM10502.1"/>
    <property type="molecule type" value="Genomic_DNA"/>
</dbReference>
<evidence type="ECO:0000313" key="2">
    <source>
        <dbReference type="EMBL" id="SFM10502.1"/>
    </source>
</evidence>
<dbReference type="PANTHER" id="PTHR42956:SF1">
    <property type="entry name" value="NITROGENASE IRON-MOLYBDENUM COFACTOR BIOSYNTHESIS PROTEIN NIFE"/>
    <property type="match status" value="1"/>
</dbReference>
<dbReference type="InterPro" id="IPR000510">
    <property type="entry name" value="Nase/OxRdtase_comp1"/>
</dbReference>
<protein>
    <submittedName>
        <fullName evidence="2">Nitrogenase molybdenum-cofactor synthesis protein NifE</fullName>
    </submittedName>
</protein>
<dbReference type="AlphaFoldDB" id="A0A1I4N4P1"/>